<evidence type="ECO:0000313" key="1">
    <source>
        <dbReference type="EMBL" id="MFK5732267.1"/>
    </source>
</evidence>
<name>A0ABW8NQN1_9PSED</name>
<dbReference type="Proteomes" id="UP001621534">
    <property type="component" value="Unassembled WGS sequence"/>
</dbReference>
<proteinExistence type="predicted"/>
<organism evidence="1 2">
    <name type="scientific">Pseudomonas urmiensis</name>
    <dbReference type="NCBI Taxonomy" id="2745493"/>
    <lineage>
        <taxon>Bacteria</taxon>
        <taxon>Pseudomonadati</taxon>
        <taxon>Pseudomonadota</taxon>
        <taxon>Gammaproteobacteria</taxon>
        <taxon>Pseudomonadales</taxon>
        <taxon>Pseudomonadaceae</taxon>
        <taxon>Pseudomonas</taxon>
    </lineage>
</organism>
<reference evidence="1 2" key="1">
    <citation type="journal article" date="2012" name="Plant Soil">
        <title>Screening of plant growth-promoting traits in arsenic-resistant bacteria isolated from the rhizosphere of soybean plants from Argentinean agricultural soil.</title>
        <authorList>
            <person name="Wevar Oller A.L."/>
            <person name="Talano M.A."/>
            <person name="Agostini E."/>
        </authorList>
    </citation>
    <scope>NUCLEOTIDE SEQUENCE [LARGE SCALE GENOMIC DNA]</scope>
    <source>
        <strain evidence="1 2">AW4</strain>
    </source>
</reference>
<dbReference type="EMBL" id="JAHWXS010000001">
    <property type="protein sequence ID" value="MFK5732267.1"/>
    <property type="molecule type" value="Genomic_DNA"/>
</dbReference>
<gene>
    <name evidence="1" type="ORF">KW869_01940</name>
</gene>
<evidence type="ECO:0000313" key="2">
    <source>
        <dbReference type="Proteomes" id="UP001621534"/>
    </source>
</evidence>
<accession>A0ABW8NQN1</accession>
<protein>
    <submittedName>
        <fullName evidence="1">Uncharacterized protein</fullName>
    </submittedName>
</protein>
<comment type="caution">
    <text evidence="1">The sequence shown here is derived from an EMBL/GenBank/DDBJ whole genome shotgun (WGS) entry which is preliminary data.</text>
</comment>
<dbReference type="RefSeq" id="WP_146109514.1">
    <property type="nucleotide sequence ID" value="NZ_JAHWXS010000001.1"/>
</dbReference>
<sequence length="659" mass="75134">MRYLTLYRDERSSTATDQIVIQSNYLEREDFDFSLPLHAGLHYVFVRGVGMTSYAKGYELRMAINAFLDFASEYNGIVVPGLRIESLSEVGVEEYAFFEEFLRRNERRIYLAIRLSSAFKLVARSYDDGMPHLKLRRIEQPPSIPSEPLSDDADKDFFAAMHKEVYRLKEKLKFQATVEAAQPYDKWEVRDICAELYSVKKGKRSGWMIDPVRAAATLQYAGYPFSISRVYHDAHAEDARTSTISSMGRNPLQFVLSCCIHKGFLRNRAPNSIELVELIRLLYPTSQDQVSLAMFTQRQLGWNKEAVLALDVNNFVHPISELAKEDTAMLLSQKVKSQGQGMPYEKPKPTFASSSRSDPYSGYNLINLAGELSRHCRGLLMRDASVEMDDRRLRSPFLFISYPEAPWSPAKRIHSLDEQGHWNAGVKGFLAGAALVDEGAPLLTGADLQNRLRVTSLQTNKMLHKQPMALTALIYGHSNPVTTDTHYDQSVYAMKDRRERFYAFQKSFIEKSQGGQFKGFLAERGAESVKTHRFRIITILGHHRALWACMDSYNPSYPGSQPLPEGTRCTRFDMCNGCDQWCVLEDSLPFLMERLSTLELLIERDPLAHTTYGSELAVLRYVLDSWGNKNALEVAKRYLRSFEALLPLDLKSLVAYIED</sequence>
<keyword evidence="2" id="KW-1185">Reference proteome</keyword>